<dbReference type="EMBL" id="BMRB01000004">
    <property type="protein sequence ID" value="GGS45315.1"/>
    <property type="molecule type" value="Genomic_DNA"/>
</dbReference>
<evidence type="ECO:0000313" key="2">
    <source>
        <dbReference type="EMBL" id="GGS45315.1"/>
    </source>
</evidence>
<dbReference type="RefSeq" id="WP_189212601.1">
    <property type="nucleotide sequence ID" value="NZ_BMRB01000004.1"/>
</dbReference>
<feature type="domain" description="DUF397" evidence="1">
    <location>
        <begin position="15"/>
        <end position="64"/>
    </location>
</feature>
<dbReference type="Pfam" id="PF04149">
    <property type="entry name" value="DUF397"/>
    <property type="match status" value="1"/>
</dbReference>
<evidence type="ECO:0000259" key="1">
    <source>
        <dbReference type="Pfam" id="PF04149"/>
    </source>
</evidence>
<dbReference type="AlphaFoldDB" id="A0A918GMH8"/>
<keyword evidence="3" id="KW-1185">Reference proteome</keyword>
<dbReference type="Proteomes" id="UP000660680">
    <property type="component" value="Unassembled WGS sequence"/>
</dbReference>
<evidence type="ECO:0000313" key="3">
    <source>
        <dbReference type="Proteomes" id="UP000660680"/>
    </source>
</evidence>
<gene>
    <name evidence="2" type="ORF">GCM10010171_45480</name>
</gene>
<sequence>MDNEIVNWIRLDGVSFRKSSFSEGGGDCVEVAKVEGVALRDSKDPDGPTLWFTLQEWAAFALGVLAGEFDF</sequence>
<accession>A0A918GMH8</accession>
<reference evidence="2" key="2">
    <citation type="submission" date="2020-09" db="EMBL/GenBank/DDBJ databases">
        <authorList>
            <person name="Sun Q."/>
            <person name="Ohkuma M."/>
        </authorList>
    </citation>
    <scope>NUCLEOTIDE SEQUENCE</scope>
    <source>
        <strain evidence="2">JCM 3276</strain>
    </source>
</reference>
<comment type="caution">
    <text evidence="2">The sequence shown here is derived from an EMBL/GenBank/DDBJ whole genome shotgun (WGS) entry which is preliminary data.</text>
</comment>
<dbReference type="InterPro" id="IPR007278">
    <property type="entry name" value="DUF397"/>
</dbReference>
<organism evidence="2 3">
    <name type="scientific">Actinokineospora fastidiosa</name>
    <dbReference type="NCBI Taxonomy" id="1816"/>
    <lineage>
        <taxon>Bacteria</taxon>
        <taxon>Bacillati</taxon>
        <taxon>Actinomycetota</taxon>
        <taxon>Actinomycetes</taxon>
        <taxon>Pseudonocardiales</taxon>
        <taxon>Pseudonocardiaceae</taxon>
        <taxon>Actinokineospora</taxon>
    </lineage>
</organism>
<proteinExistence type="predicted"/>
<name>A0A918GMH8_9PSEU</name>
<reference evidence="2" key="1">
    <citation type="journal article" date="2014" name="Int. J. Syst. Evol. Microbiol.">
        <title>Complete genome sequence of Corynebacterium casei LMG S-19264T (=DSM 44701T), isolated from a smear-ripened cheese.</title>
        <authorList>
            <consortium name="US DOE Joint Genome Institute (JGI-PGF)"/>
            <person name="Walter F."/>
            <person name="Albersmeier A."/>
            <person name="Kalinowski J."/>
            <person name="Ruckert C."/>
        </authorList>
    </citation>
    <scope>NUCLEOTIDE SEQUENCE</scope>
    <source>
        <strain evidence="2">JCM 3276</strain>
    </source>
</reference>
<protein>
    <recommendedName>
        <fullName evidence="1">DUF397 domain-containing protein</fullName>
    </recommendedName>
</protein>